<dbReference type="Gene3D" id="3.60.10.10">
    <property type="entry name" value="Endonuclease/exonuclease/phosphatase"/>
    <property type="match status" value="1"/>
</dbReference>
<evidence type="ECO:0000313" key="3">
    <source>
        <dbReference type="EnsemblMetazoa" id="PPA39179.1"/>
    </source>
</evidence>
<evidence type="ECO:0000256" key="1">
    <source>
        <dbReference type="SAM" id="MobiDB-lite"/>
    </source>
</evidence>
<reference evidence="3" key="2">
    <citation type="submission" date="2022-06" db="UniProtKB">
        <authorList>
            <consortium name="EnsemblMetazoa"/>
        </authorList>
    </citation>
    <scope>IDENTIFICATION</scope>
    <source>
        <strain evidence="3">PS312</strain>
    </source>
</reference>
<dbReference type="OrthoDB" id="5859872at2759"/>
<feature type="compositionally biased region" description="Basic and acidic residues" evidence="1">
    <location>
        <begin position="64"/>
        <end position="74"/>
    </location>
</feature>
<protein>
    <recommendedName>
        <fullName evidence="2">Endonuclease/exonuclease/phosphatase domain-containing protein</fullName>
    </recommendedName>
</protein>
<name>A0A2A6CFT8_PRIPA</name>
<gene>
    <name evidence="3" type="primary">WBGene00277548</name>
</gene>
<feature type="region of interest" description="Disordered" evidence="1">
    <location>
        <begin position="1"/>
        <end position="74"/>
    </location>
</feature>
<evidence type="ECO:0000259" key="2">
    <source>
        <dbReference type="Pfam" id="PF03372"/>
    </source>
</evidence>
<dbReference type="EnsemblMetazoa" id="PPA39179.1">
    <property type="protein sequence ID" value="PPA39179.1"/>
    <property type="gene ID" value="WBGene00277548"/>
</dbReference>
<dbReference type="Pfam" id="PF03372">
    <property type="entry name" value="Exo_endo_phos"/>
    <property type="match status" value="1"/>
</dbReference>
<dbReference type="Proteomes" id="UP000005239">
    <property type="component" value="Unassembled WGS sequence"/>
</dbReference>
<feature type="domain" description="Endonuclease/exonuclease/phosphatase" evidence="2">
    <location>
        <begin position="80"/>
        <end position="313"/>
    </location>
</feature>
<accession>A0A8R1YV38</accession>
<dbReference type="GO" id="GO:0008311">
    <property type="term" value="F:double-stranded DNA 3'-5' DNA exonuclease activity"/>
    <property type="evidence" value="ECO:0000318"/>
    <property type="project" value="GO_Central"/>
</dbReference>
<dbReference type="InterPro" id="IPR005135">
    <property type="entry name" value="Endo/exonuclease/phosphatase"/>
</dbReference>
<dbReference type="AlphaFoldDB" id="A0A2A6CFT8"/>
<organism evidence="3 4">
    <name type="scientific">Pristionchus pacificus</name>
    <name type="common">Parasitic nematode worm</name>
    <dbReference type="NCBI Taxonomy" id="54126"/>
    <lineage>
        <taxon>Eukaryota</taxon>
        <taxon>Metazoa</taxon>
        <taxon>Ecdysozoa</taxon>
        <taxon>Nematoda</taxon>
        <taxon>Chromadorea</taxon>
        <taxon>Rhabditida</taxon>
        <taxon>Rhabditina</taxon>
        <taxon>Diplogasteromorpha</taxon>
        <taxon>Diplogasteroidea</taxon>
        <taxon>Neodiplogasteridae</taxon>
        <taxon>Pristionchus</taxon>
    </lineage>
</organism>
<sequence>MCNGRPSRTPSPDTEGNQTSHLATTAPTLRPSPPRPLPARLRCRSVQRGQGRPITEQLRTSTRTPDRSPTPRHDRDLRICTLNCRSLSSDASIAALEHSFEGIRYDVVCLQETKASKTQELTLTNGARLILGPKVEKKNIGGVGFLIHPRLVSSILSFSILSPRLAVLRIRLGRSSLSLLSIYAPTSAAPLEERQAFFEEVTSAYDREKSHFYRVMAVEDGCFRMIRLDEKIEKSWRYSRRHLPRPIIDPTPYENDIKSYGWTTDPDPSKDYALFCTGLKECARAAEVPPVPPPPRISDRARFWIQERGRCHRDPTSTPFQKIMASRCCRAFLKEDINEHRIRVLMKAAEEKRSIKKAK</sequence>
<dbReference type="InterPro" id="IPR036691">
    <property type="entry name" value="Endo/exonu/phosph_ase_sf"/>
</dbReference>
<keyword evidence="4" id="KW-1185">Reference proteome</keyword>
<dbReference type="SUPFAM" id="SSF56219">
    <property type="entry name" value="DNase I-like"/>
    <property type="match status" value="1"/>
</dbReference>
<reference evidence="4" key="1">
    <citation type="journal article" date="2008" name="Nat. Genet.">
        <title>The Pristionchus pacificus genome provides a unique perspective on nematode lifestyle and parasitism.</title>
        <authorList>
            <person name="Dieterich C."/>
            <person name="Clifton S.W."/>
            <person name="Schuster L.N."/>
            <person name="Chinwalla A."/>
            <person name="Delehaunty K."/>
            <person name="Dinkelacker I."/>
            <person name="Fulton L."/>
            <person name="Fulton R."/>
            <person name="Godfrey J."/>
            <person name="Minx P."/>
            <person name="Mitreva M."/>
            <person name="Roeseler W."/>
            <person name="Tian H."/>
            <person name="Witte H."/>
            <person name="Yang S.P."/>
            <person name="Wilson R.K."/>
            <person name="Sommer R.J."/>
        </authorList>
    </citation>
    <scope>NUCLEOTIDE SEQUENCE [LARGE SCALE GENOMIC DNA]</scope>
    <source>
        <strain evidence="4">PS312</strain>
    </source>
</reference>
<proteinExistence type="predicted"/>
<dbReference type="GO" id="GO:0005634">
    <property type="term" value="C:nucleus"/>
    <property type="evidence" value="ECO:0000318"/>
    <property type="project" value="GO_Central"/>
</dbReference>
<dbReference type="GO" id="GO:0006284">
    <property type="term" value="P:base-excision repair"/>
    <property type="evidence" value="ECO:0000318"/>
    <property type="project" value="GO_Central"/>
</dbReference>
<dbReference type="GO" id="GO:0003906">
    <property type="term" value="F:DNA-(apurinic or apyrimidinic site) endonuclease activity"/>
    <property type="evidence" value="ECO:0000318"/>
    <property type="project" value="GO_Central"/>
</dbReference>
<feature type="compositionally biased region" description="Polar residues" evidence="1">
    <location>
        <begin position="1"/>
        <end position="21"/>
    </location>
</feature>
<evidence type="ECO:0000313" key="4">
    <source>
        <dbReference type="Proteomes" id="UP000005239"/>
    </source>
</evidence>
<dbReference type="GO" id="GO:0008081">
    <property type="term" value="F:phosphoric diester hydrolase activity"/>
    <property type="evidence" value="ECO:0000318"/>
    <property type="project" value="GO_Central"/>
</dbReference>
<accession>A0A2A6CFT8</accession>